<dbReference type="AlphaFoldDB" id="A0A4C1W8G3"/>
<dbReference type="PROSITE" id="PS51257">
    <property type="entry name" value="PROKAR_LIPOPROTEIN"/>
    <property type="match status" value="1"/>
</dbReference>
<feature type="region of interest" description="Disordered" evidence="1">
    <location>
        <begin position="1"/>
        <end position="20"/>
    </location>
</feature>
<evidence type="ECO:0000256" key="1">
    <source>
        <dbReference type="SAM" id="MobiDB-lite"/>
    </source>
</evidence>
<sequence length="109" mass="11675">MYKTHRLSIRPSGPPPPPGPLPAAAHVISASCEEFFRFIGPLGYNFISCLWRRKKFAPPIRPPAITVPPSARAPAARADPISEVAPPAEPIAACASFVCRARAAPPRLL</sequence>
<evidence type="ECO:0000313" key="3">
    <source>
        <dbReference type="Proteomes" id="UP000299102"/>
    </source>
</evidence>
<keyword evidence="3" id="KW-1185">Reference proteome</keyword>
<dbReference type="EMBL" id="BGZK01000489">
    <property type="protein sequence ID" value="GBP46799.1"/>
    <property type="molecule type" value="Genomic_DNA"/>
</dbReference>
<proteinExistence type="predicted"/>
<gene>
    <name evidence="2" type="ORF">EVAR_10767_1</name>
</gene>
<comment type="caution">
    <text evidence="2">The sequence shown here is derived from an EMBL/GenBank/DDBJ whole genome shotgun (WGS) entry which is preliminary data.</text>
</comment>
<evidence type="ECO:0000313" key="2">
    <source>
        <dbReference type="EMBL" id="GBP46799.1"/>
    </source>
</evidence>
<protein>
    <submittedName>
        <fullName evidence="2">Uncharacterized protein</fullName>
    </submittedName>
</protein>
<accession>A0A4C1W8G3</accession>
<organism evidence="2 3">
    <name type="scientific">Eumeta variegata</name>
    <name type="common">Bagworm moth</name>
    <name type="synonym">Eumeta japonica</name>
    <dbReference type="NCBI Taxonomy" id="151549"/>
    <lineage>
        <taxon>Eukaryota</taxon>
        <taxon>Metazoa</taxon>
        <taxon>Ecdysozoa</taxon>
        <taxon>Arthropoda</taxon>
        <taxon>Hexapoda</taxon>
        <taxon>Insecta</taxon>
        <taxon>Pterygota</taxon>
        <taxon>Neoptera</taxon>
        <taxon>Endopterygota</taxon>
        <taxon>Lepidoptera</taxon>
        <taxon>Glossata</taxon>
        <taxon>Ditrysia</taxon>
        <taxon>Tineoidea</taxon>
        <taxon>Psychidae</taxon>
        <taxon>Oiketicinae</taxon>
        <taxon>Eumeta</taxon>
    </lineage>
</organism>
<reference evidence="2 3" key="1">
    <citation type="journal article" date="2019" name="Commun. Biol.">
        <title>The bagworm genome reveals a unique fibroin gene that provides high tensile strength.</title>
        <authorList>
            <person name="Kono N."/>
            <person name="Nakamura H."/>
            <person name="Ohtoshi R."/>
            <person name="Tomita M."/>
            <person name="Numata K."/>
            <person name="Arakawa K."/>
        </authorList>
    </citation>
    <scope>NUCLEOTIDE SEQUENCE [LARGE SCALE GENOMIC DNA]</scope>
</reference>
<name>A0A4C1W8G3_EUMVA</name>
<dbReference type="Proteomes" id="UP000299102">
    <property type="component" value="Unassembled WGS sequence"/>
</dbReference>